<dbReference type="PATRIC" id="fig|1131731.3.peg.2564"/>
<proteinExistence type="predicted"/>
<keyword evidence="1" id="KW-0812">Transmembrane</keyword>
<dbReference type="RefSeq" id="WP_003331870.1">
    <property type="nucleotide sequence ID" value="NZ_AJLR01000113.1"/>
</dbReference>
<evidence type="ECO:0000256" key="1">
    <source>
        <dbReference type="SAM" id="Phobius"/>
    </source>
</evidence>
<accession>K6DVF3</accession>
<sequence length="373" mass="43803">MNRFLLLTFFVFNLLFVNYSHLHPAYAESLGKHYEYYIDSTKEVTIDDLLSGRYDDEFKSIKEDYPSFAYSDDVIWLRLDPEKLIEDTRNPHWFEFIDKVNHADLYTVAKDDTYTLEKGGISGVKNQVVDYRSFIYEISSQDLKYIFLKLSGDMPIPVNTKLMSTTSFIEEVAKYKYASGIFYGFMISLSLYNLFLFFSLREKAYLYYVFYVMSFILFQFTMNGLDLEYFGDSLNEWMLINSISISSCILYFFMILFSKEFLGTRKVLPRVNKVLNIMMVLVFLPIIFIPFIEFKTLSDSVSMLGLVVCFLLWYVGYRLMAKGLRIARFYVVAWTILLLTVIIQALSFLYIIPFHPMIFELIPEIGAALEVIF</sequence>
<dbReference type="STRING" id="1131731.BAZO_12504"/>
<keyword evidence="1" id="KW-0472">Membrane</keyword>
<feature type="domain" description="7TM-DISM receptor extracellular" evidence="2">
    <location>
        <begin position="177"/>
        <end position="373"/>
    </location>
</feature>
<keyword evidence="5" id="KW-1185">Reference proteome</keyword>
<evidence type="ECO:0000313" key="4">
    <source>
        <dbReference type="EMBL" id="EKN64811.1"/>
    </source>
</evidence>
<dbReference type="EMBL" id="AJLR01000113">
    <property type="protein sequence ID" value="EKN64811.1"/>
    <property type="molecule type" value="Genomic_DNA"/>
</dbReference>
<dbReference type="InterPro" id="IPR011623">
    <property type="entry name" value="7TMR_DISM_rcpt_extracell_dom1"/>
</dbReference>
<dbReference type="Gene3D" id="2.60.40.2380">
    <property type="match status" value="1"/>
</dbReference>
<evidence type="ECO:0000259" key="2">
    <source>
        <dbReference type="Pfam" id="PF07695"/>
    </source>
</evidence>
<dbReference type="InterPro" id="IPR011622">
    <property type="entry name" value="7TMR_DISM_rcpt_extracell_dom2"/>
</dbReference>
<dbReference type="Pfam" id="PF07695">
    <property type="entry name" value="7TMR-DISM_7TM"/>
    <property type="match status" value="1"/>
</dbReference>
<dbReference type="AlphaFoldDB" id="K6DVF3"/>
<comment type="caution">
    <text evidence="4">The sequence shown here is derived from an EMBL/GenBank/DDBJ whole genome shotgun (WGS) entry which is preliminary data.</text>
</comment>
<organism evidence="4 5">
    <name type="scientific">Schinkia azotoformans LMG 9581</name>
    <dbReference type="NCBI Taxonomy" id="1131731"/>
    <lineage>
        <taxon>Bacteria</taxon>
        <taxon>Bacillati</taxon>
        <taxon>Bacillota</taxon>
        <taxon>Bacilli</taxon>
        <taxon>Bacillales</taxon>
        <taxon>Bacillaceae</taxon>
        <taxon>Calidifontibacillus/Schinkia group</taxon>
        <taxon>Schinkia</taxon>
    </lineage>
</organism>
<gene>
    <name evidence="4" type="ORF">BAZO_12504</name>
</gene>
<keyword evidence="1" id="KW-1133">Transmembrane helix</keyword>
<feature type="transmembrane region" description="Helical" evidence="1">
    <location>
        <begin position="274"/>
        <end position="294"/>
    </location>
</feature>
<reference evidence="4 5" key="1">
    <citation type="journal article" date="2012" name="Front. Microbiol.">
        <title>Redundancy and modularity in membrane-associated dissimilatory nitrate reduction in Bacillus.</title>
        <authorList>
            <person name="Heylen K."/>
            <person name="Keltjens J."/>
        </authorList>
    </citation>
    <scope>NUCLEOTIDE SEQUENCE [LARGE SCALE GENOMIC DNA]</scope>
    <source>
        <strain evidence="4 5">LMG 9581</strain>
    </source>
</reference>
<dbReference type="Pfam" id="PF07696">
    <property type="entry name" value="7TMR-DISMED2"/>
    <property type="match status" value="1"/>
</dbReference>
<feature type="domain" description="7TM-DISM receptor extracellular" evidence="3">
    <location>
        <begin position="31"/>
        <end position="163"/>
    </location>
</feature>
<name>K6DVF3_SCHAZ</name>
<feature type="transmembrane region" description="Helical" evidence="1">
    <location>
        <begin position="205"/>
        <end position="225"/>
    </location>
</feature>
<protein>
    <submittedName>
        <fullName evidence="4">Response regulator receiver domain-containing protein</fullName>
    </submittedName>
</protein>
<evidence type="ECO:0000313" key="5">
    <source>
        <dbReference type="Proteomes" id="UP000006315"/>
    </source>
</evidence>
<dbReference type="Proteomes" id="UP000006315">
    <property type="component" value="Unassembled WGS sequence"/>
</dbReference>
<feature type="transmembrane region" description="Helical" evidence="1">
    <location>
        <begin position="300"/>
        <end position="317"/>
    </location>
</feature>
<feature type="transmembrane region" description="Helical" evidence="1">
    <location>
        <begin position="177"/>
        <end position="198"/>
    </location>
</feature>
<feature type="transmembrane region" description="Helical" evidence="1">
    <location>
        <begin position="237"/>
        <end position="262"/>
    </location>
</feature>
<evidence type="ECO:0000259" key="3">
    <source>
        <dbReference type="Pfam" id="PF07696"/>
    </source>
</evidence>
<feature type="transmembrane region" description="Helical" evidence="1">
    <location>
        <begin position="329"/>
        <end position="352"/>
    </location>
</feature>